<feature type="transmembrane region" description="Helical" evidence="18">
    <location>
        <begin position="198"/>
        <end position="224"/>
    </location>
</feature>
<dbReference type="Proteomes" id="UP000221080">
    <property type="component" value="Chromosome 15"/>
</dbReference>
<evidence type="ECO:0000256" key="14">
    <source>
        <dbReference type="ARBA" id="ARBA00049296"/>
    </source>
</evidence>
<comment type="catalytic activity">
    <reaction evidence="1">
        <text>9-(9Z-hexadecenoyloxy)-octadecanoate + H2O = (9Z)-hexadecenoate + 9-hydroxy-octadecanoate + H(+)</text>
        <dbReference type="Rhea" id="RHEA:52068"/>
        <dbReference type="ChEBI" id="CHEBI:15377"/>
        <dbReference type="ChEBI" id="CHEBI:15378"/>
        <dbReference type="ChEBI" id="CHEBI:32372"/>
        <dbReference type="ChEBI" id="CHEBI:136286"/>
        <dbReference type="ChEBI" id="CHEBI:136309"/>
    </reaction>
    <physiologicalReaction direction="left-to-right" evidence="1">
        <dbReference type="Rhea" id="RHEA:52069"/>
    </physiologicalReaction>
</comment>
<comment type="catalytic activity">
    <reaction evidence="7">
        <text>12-hexadecanoyloxy-octadecanoate + H2O = 12-hydroxyoctadecanoate + hexadecanoate + H(+)</text>
        <dbReference type="Rhea" id="RHEA:52056"/>
        <dbReference type="ChEBI" id="CHEBI:7896"/>
        <dbReference type="ChEBI" id="CHEBI:15377"/>
        <dbReference type="ChEBI" id="CHEBI:15378"/>
        <dbReference type="ChEBI" id="CHEBI:83677"/>
        <dbReference type="ChEBI" id="CHEBI:84201"/>
    </reaction>
    <physiologicalReaction direction="left-to-right" evidence="7">
        <dbReference type="Rhea" id="RHEA:52057"/>
    </physiologicalReaction>
</comment>
<evidence type="ECO:0000256" key="8">
    <source>
        <dbReference type="ARBA" id="ARBA00047427"/>
    </source>
</evidence>
<evidence type="ECO:0000256" key="15">
    <source>
        <dbReference type="ARBA" id="ARBA00049322"/>
    </source>
</evidence>
<sequence length="268" mass="30396">MAAASASALRSGVNSKLCLFAHLVIFAWYLFTLNANCAIADSGRHPGTRSYGGRWKYLTFINLVMQTVFFGLCVVTDLIQMALPRKRSDSSFLVTARDFFFTGLAFPVGTFVFASFWSIYTYDRELVFPKVLDDIIPTWLNHAMHTVILPLLLVEMFLQHHKHPSRSRGILALALFASLYLAWVLWVRHASGIWVYPIMAHLSPAGLVVFLSVASLSMAPLYLLGEKLNRVIWGPTEKEEEMKNQRNDHLQTTESRTRSFTSTDKMLQ</sequence>
<dbReference type="Pfam" id="PF04750">
    <property type="entry name" value="Far-17a_AIG1"/>
    <property type="match status" value="1"/>
</dbReference>
<evidence type="ECO:0000313" key="19">
    <source>
        <dbReference type="Proteomes" id="UP000221080"/>
    </source>
</evidence>
<evidence type="ECO:0000256" key="1">
    <source>
        <dbReference type="ARBA" id="ARBA00000923"/>
    </source>
</evidence>
<reference evidence="20" key="2">
    <citation type="submission" date="2025-08" db="UniProtKB">
        <authorList>
            <consortium name="RefSeq"/>
        </authorList>
    </citation>
    <scope>IDENTIFICATION</scope>
    <source>
        <tissue evidence="20">Blood</tissue>
    </source>
</reference>
<comment type="catalytic activity">
    <reaction evidence="11">
        <text>12-(9Z-octadecenoyloxy)-octadecanoate + H2O = 12-hydroxyoctadecanoate + (9Z)-octadecenoate + H(+)</text>
        <dbReference type="Rhea" id="RHEA:52060"/>
        <dbReference type="ChEBI" id="CHEBI:15377"/>
        <dbReference type="ChEBI" id="CHEBI:15378"/>
        <dbReference type="ChEBI" id="CHEBI:30823"/>
        <dbReference type="ChEBI" id="CHEBI:84201"/>
        <dbReference type="ChEBI" id="CHEBI:136302"/>
    </reaction>
    <physiologicalReaction direction="left-to-right" evidence="11">
        <dbReference type="Rhea" id="RHEA:52061"/>
    </physiologicalReaction>
</comment>
<comment type="catalytic activity">
    <reaction evidence="16">
        <text>12-(9Z-hexadecenoyloxy)-octadecanoate + H2O = 12-hydroxyoctadecanoate + (9Z)-hexadecenoate + H(+)</text>
        <dbReference type="Rhea" id="RHEA:52072"/>
        <dbReference type="ChEBI" id="CHEBI:15377"/>
        <dbReference type="ChEBI" id="CHEBI:15378"/>
        <dbReference type="ChEBI" id="CHEBI:32372"/>
        <dbReference type="ChEBI" id="CHEBI:84201"/>
        <dbReference type="ChEBI" id="CHEBI:136312"/>
    </reaction>
    <physiologicalReaction direction="left-to-right" evidence="16">
        <dbReference type="Rhea" id="RHEA:52073"/>
    </physiologicalReaction>
</comment>
<evidence type="ECO:0000313" key="20">
    <source>
        <dbReference type="RefSeq" id="XP_017343453.1"/>
    </source>
</evidence>
<feature type="transmembrane region" description="Helical" evidence="18">
    <location>
        <begin position="56"/>
        <end position="79"/>
    </location>
</feature>
<dbReference type="AlphaFoldDB" id="A0A2D0SL66"/>
<dbReference type="PANTHER" id="PTHR10989:SF17">
    <property type="entry name" value="ANDROGEN-DEPENDENT TFPI-REGULATING PROTEIN"/>
    <property type="match status" value="1"/>
</dbReference>
<name>A0A2D0SL66_ICTPU</name>
<evidence type="ECO:0000256" key="7">
    <source>
        <dbReference type="ARBA" id="ARBA00047368"/>
    </source>
</evidence>
<evidence type="ECO:0000256" key="2">
    <source>
        <dbReference type="ARBA" id="ARBA00004127"/>
    </source>
</evidence>
<evidence type="ECO:0000256" key="10">
    <source>
        <dbReference type="ARBA" id="ARBA00048680"/>
    </source>
</evidence>
<evidence type="ECO:0000256" key="11">
    <source>
        <dbReference type="ARBA" id="ARBA00048701"/>
    </source>
</evidence>
<feature type="transmembrane region" description="Helical" evidence="18">
    <location>
        <begin position="139"/>
        <end position="158"/>
    </location>
</feature>
<comment type="catalytic activity">
    <reaction evidence="10">
        <text>12-octadecanoyloxy-octadecanoate + H2O = 12-hydroxyoctadecanoate + octadecanoate + H(+)</text>
        <dbReference type="Rhea" id="RHEA:52080"/>
        <dbReference type="ChEBI" id="CHEBI:15377"/>
        <dbReference type="ChEBI" id="CHEBI:15378"/>
        <dbReference type="ChEBI" id="CHEBI:25629"/>
        <dbReference type="ChEBI" id="CHEBI:84201"/>
        <dbReference type="ChEBI" id="CHEBI:136330"/>
    </reaction>
    <physiologicalReaction direction="left-to-right" evidence="10">
        <dbReference type="Rhea" id="RHEA:52081"/>
    </physiologicalReaction>
</comment>
<feature type="transmembrane region" description="Helical" evidence="18">
    <location>
        <begin position="170"/>
        <end position="186"/>
    </location>
</feature>
<feature type="region of interest" description="Disordered" evidence="17">
    <location>
        <begin position="240"/>
        <end position="268"/>
    </location>
</feature>
<evidence type="ECO:0000256" key="9">
    <source>
        <dbReference type="ARBA" id="ARBA00047863"/>
    </source>
</evidence>
<organism evidence="19 20">
    <name type="scientific">Ictalurus punctatus</name>
    <name type="common">Channel catfish</name>
    <name type="synonym">Silurus punctatus</name>
    <dbReference type="NCBI Taxonomy" id="7998"/>
    <lineage>
        <taxon>Eukaryota</taxon>
        <taxon>Metazoa</taxon>
        <taxon>Chordata</taxon>
        <taxon>Craniata</taxon>
        <taxon>Vertebrata</taxon>
        <taxon>Euteleostomi</taxon>
        <taxon>Actinopterygii</taxon>
        <taxon>Neopterygii</taxon>
        <taxon>Teleostei</taxon>
        <taxon>Ostariophysi</taxon>
        <taxon>Siluriformes</taxon>
        <taxon>Ictaluridae</taxon>
        <taxon>Ictalurus</taxon>
    </lineage>
</organism>
<accession>A0A2D0SL66</accession>
<dbReference type="GeneID" id="108276353"/>
<dbReference type="OrthoDB" id="1898221at2759"/>
<comment type="catalytic activity">
    <reaction evidence="14">
        <text>13-(9Z-octadecenoyloxy)-octadecanoate + H2O = 13-hydroxy-octadecanoate + (9Z)-octadecenoate + H(+)</text>
        <dbReference type="Rhea" id="RHEA:52064"/>
        <dbReference type="ChEBI" id="CHEBI:15377"/>
        <dbReference type="ChEBI" id="CHEBI:15378"/>
        <dbReference type="ChEBI" id="CHEBI:30823"/>
        <dbReference type="ChEBI" id="CHEBI:136303"/>
        <dbReference type="ChEBI" id="CHEBI:136304"/>
    </reaction>
    <physiologicalReaction direction="left-to-right" evidence="14">
        <dbReference type="Rhea" id="RHEA:52065"/>
    </physiologicalReaction>
</comment>
<dbReference type="CTD" id="550414"/>
<comment type="catalytic activity">
    <reaction evidence="9">
        <text>9-hexadecanoyloxy-octadecanoate + H2O = 9-hydroxy-octadecanoate + hexadecanoate + H(+)</text>
        <dbReference type="Rhea" id="RHEA:52052"/>
        <dbReference type="ChEBI" id="CHEBI:7896"/>
        <dbReference type="ChEBI" id="CHEBI:15377"/>
        <dbReference type="ChEBI" id="CHEBI:15378"/>
        <dbReference type="ChEBI" id="CHEBI:83670"/>
        <dbReference type="ChEBI" id="CHEBI:136286"/>
    </reaction>
    <physiologicalReaction direction="left-to-right" evidence="9">
        <dbReference type="Rhea" id="RHEA:52053"/>
    </physiologicalReaction>
</comment>
<keyword evidence="5 18" id="KW-1133">Transmembrane helix</keyword>
<dbReference type="GO" id="GO:0016020">
    <property type="term" value="C:membrane"/>
    <property type="evidence" value="ECO:0007669"/>
    <property type="project" value="InterPro"/>
</dbReference>
<keyword evidence="4 18" id="KW-0812">Transmembrane</keyword>
<comment type="subcellular location">
    <subcellularLocation>
        <location evidence="2">Endomembrane system</location>
        <topology evidence="2">Multi-pass membrane protein</topology>
    </subcellularLocation>
</comment>
<dbReference type="KEGG" id="ipu:108276353"/>
<evidence type="ECO:0000256" key="13">
    <source>
        <dbReference type="ARBA" id="ARBA00049221"/>
    </source>
</evidence>
<comment type="catalytic activity">
    <reaction evidence="12">
        <text>9-(9Z-octadecenoyloxy)-octadecanoate + H2O = 9-hydroxy-octadecanoate + (9Z)-octadecenoate + H(+)</text>
        <dbReference type="Rhea" id="RHEA:52048"/>
        <dbReference type="ChEBI" id="CHEBI:15377"/>
        <dbReference type="ChEBI" id="CHEBI:15378"/>
        <dbReference type="ChEBI" id="CHEBI:30823"/>
        <dbReference type="ChEBI" id="CHEBI:136282"/>
        <dbReference type="ChEBI" id="CHEBI:136286"/>
    </reaction>
    <physiologicalReaction direction="left-to-right" evidence="12">
        <dbReference type="Rhea" id="RHEA:52049"/>
    </physiologicalReaction>
</comment>
<feature type="compositionally biased region" description="Basic and acidic residues" evidence="17">
    <location>
        <begin position="240"/>
        <end position="257"/>
    </location>
</feature>
<feature type="transmembrane region" description="Helical" evidence="18">
    <location>
        <begin position="99"/>
        <end position="119"/>
    </location>
</feature>
<comment type="similarity">
    <text evidence="3">Belongs to the AIG1 family.</text>
</comment>
<comment type="catalytic activity">
    <reaction evidence="13">
        <text>9-octadecanoyloxy-octadecanoate + H2O = 9-hydroxy-octadecanoate + octadecanoate + H(+)</text>
        <dbReference type="Rhea" id="RHEA:52096"/>
        <dbReference type="ChEBI" id="CHEBI:15377"/>
        <dbReference type="ChEBI" id="CHEBI:15378"/>
        <dbReference type="ChEBI" id="CHEBI:25629"/>
        <dbReference type="ChEBI" id="CHEBI:136286"/>
        <dbReference type="ChEBI" id="CHEBI:136373"/>
    </reaction>
    <physiologicalReaction direction="left-to-right" evidence="13">
        <dbReference type="Rhea" id="RHEA:52097"/>
    </physiologicalReaction>
</comment>
<evidence type="ECO:0000256" key="12">
    <source>
        <dbReference type="ARBA" id="ARBA00048800"/>
    </source>
</evidence>
<evidence type="ECO:0000256" key="6">
    <source>
        <dbReference type="ARBA" id="ARBA00023136"/>
    </source>
</evidence>
<reference evidence="19" key="1">
    <citation type="journal article" date="2016" name="Nat. Commun.">
        <title>The channel catfish genome sequence provides insights into the evolution of scale formation in teleosts.</title>
        <authorList>
            <person name="Liu Z."/>
            <person name="Liu S."/>
            <person name="Yao J."/>
            <person name="Bao L."/>
            <person name="Zhang J."/>
            <person name="Li Y."/>
            <person name="Jiang C."/>
            <person name="Sun L."/>
            <person name="Wang R."/>
            <person name="Zhang Y."/>
            <person name="Zhou T."/>
            <person name="Zeng Q."/>
            <person name="Fu Q."/>
            <person name="Gao S."/>
            <person name="Li N."/>
            <person name="Koren S."/>
            <person name="Jiang Y."/>
            <person name="Zimin A."/>
            <person name="Xu P."/>
            <person name="Phillippy A.M."/>
            <person name="Geng X."/>
            <person name="Song L."/>
            <person name="Sun F."/>
            <person name="Li C."/>
            <person name="Wang X."/>
            <person name="Chen A."/>
            <person name="Jin Y."/>
            <person name="Yuan Z."/>
            <person name="Yang Y."/>
            <person name="Tan S."/>
            <person name="Peatman E."/>
            <person name="Lu J."/>
            <person name="Qin Z."/>
            <person name="Dunham R."/>
            <person name="Li Z."/>
            <person name="Sonstegard T."/>
            <person name="Feng J."/>
            <person name="Danzmann R.G."/>
            <person name="Schroeder S."/>
            <person name="Scheffler B."/>
            <person name="Duke M.V."/>
            <person name="Ballard L."/>
            <person name="Kucuktas H."/>
            <person name="Kaltenboeck L."/>
            <person name="Liu H."/>
            <person name="Armbruster J."/>
            <person name="Xie Y."/>
            <person name="Kirby M.L."/>
            <person name="Tian Y."/>
            <person name="Flanagan M.E."/>
            <person name="Mu W."/>
            <person name="Waldbieser G.C."/>
        </authorList>
    </citation>
    <scope>NUCLEOTIDE SEQUENCE [LARGE SCALE GENOMIC DNA]</scope>
    <source>
        <strain evidence="19">SDA103</strain>
    </source>
</reference>
<evidence type="ECO:0000256" key="18">
    <source>
        <dbReference type="SAM" id="Phobius"/>
    </source>
</evidence>
<evidence type="ECO:0000256" key="16">
    <source>
        <dbReference type="ARBA" id="ARBA00049428"/>
    </source>
</evidence>
<comment type="catalytic activity">
    <reaction evidence="15">
        <text>13-(9Z-hexadecenoyloxy)-octadecanoate + H2O = 13-hydroxy-octadecanoate + (9Z)-hexadecenoate + H(+)</text>
        <dbReference type="Rhea" id="RHEA:52076"/>
        <dbReference type="ChEBI" id="CHEBI:15377"/>
        <dbReference type="ChEBI" id="CHEBI:15378"/>
        <dbReference type="ChEBI" id="CHEBI:32372"/>
        <dbReference type="ChEBI" id="CHEBI:136304"/>
        <dbReference type="ChEBI" id="CHEBI:136315"/>
    </reaction>
    <physiologicalReaction direction="left-to-right" evidence="15">
        <dbReference type="Rhea" id="RHEA:52077"/>
    </physiologicalReaction>
</comment>
<dbReference type="InterPro" id="IPR006838">
    <property type="entry name" value="ADTRP_AIG1"/>
</dbReference>
<evidence type="ECO:0000256" key="17">
    <source>
        <dbReference type="SAM" id="MobiDB-lite"/>
    </source>
</evidence>
<gene>
    <name evidence="20" type="primary">adtrp1</name>
</gene>
<protein>
    <submittedName>
        <fullName evidence="20">Androgen dependent TFPI regulating protein 1 isoform X1</fullName>
    </submittedName>
</protein>
<keyword evidence="6 18" id="KW-0472">Membrane</keyword>
<proteinExistence type="inferred from homology"/>
<keyword evidence="19" id="KW-1185">Reference proteome</keyword>
<comment type="catalytic activity">
    <reaction evidence="8">
        <text>13-octadecanoyloxy-octadecanoate + H2O = 13-hydroxy-octadecanoate + octadecanoate + H(+)</text>
        <dbReference type="Rhea" id="RHEA:52084"/>
        <dbReference type="ChEBI" id="CHEBI:15377"/>
        <dbReference type="ChEBI" id="CHEBI:15378"/>
        <dbReference type="ChEBI" id="CHEBI:25629"/>
        <dbReference type="ChEBI" id="CHEBI:136304"/>
        <dbReference type="ChEBI" id="CHEBI:136335"/>
    </reaction>
    <physiologicalReaction direction="left-to-right" evidence="8">
        <dbReference type="Rhea" id="RHEA:52085"/>
    </physiologicalReaction>
</comment>
<evidence type="ECO:0000256" key="3">
    <source>
        <dbReference type="ARBA" id="ARBA00009300"/>
    </source>
</evidence>
<dbReference type="GO" id="GO:0012505">
    <property type="term" value="C:endomembrane system"/>
    <property type="evidence" value="ECO:0007669"/>
    <property type="project" value="UniProtKB-SubCell"/>
</dbReference>
<feature type="compositionally biased region" description="Low complexity" evidence="17">
    <location>
        <begin position="258"/>
        <end position="268"/>
    </location>
</feature>
<dbReference type="PANTHER" id="PTHR10989">
    <property type="entry name" value="ANDROGEN-INDUCED PROTEIN 1-RELATED"/>
    <property type="match status" value="1"/>
</dbReference>
<evidence type="ECO:0000256" key="5">
    <source>
        <dbReference type="ARBA" id="ARBA00022989"/>
    </source>
</evidence>
<evidence type="ECO:0000256" key="4">
    <source>
        <dbReference type="ARBA" id="ARBA00022692"/>
    </source>
</evidence>
<dbReference type="RefSeq" id="XP_017343453.1">
    <property type="nucleotide sequence ID" value="XM_017487964.3"/>
</dbReference>